<evidence type="ECO:0000256" key="2">
    <source>
        <dbReference type="SAM" id="Phobius"/>
    </source>
</evidence>
<comment type="caution">
    <text evidence="3">The sequence shown here is derived from an EMBL/GenBank/DDBJ whole genome shotgun (WGS) entry which is preliminary data.</text>
</comment>
<protein>
    <submittedName>
        <fullName evidence="3">Uncharacterized protein</fullName>
    </submittedName>
</protein>
<proteinExistence type="predicted"/>
<accession>A0A1G1YLP1</accession>
<feature type="compositionally biased region" description="Basic and acidic residues" evidence="1">
    <location>
        <begin position="49"/>
        <end position="64"/>
    </location>
</feature>
<dbReference type="AlphaFoldDB" id="A0A1G1YLP1"/>
<feature type="transmembrane region" description="Helical" evidence="2">
    <location>
        <begin position="6"/>
        <end position="26"/>
    </location>
</feature>
<evidence type="ECO:0000313" key="3">
    <source>
        <dbReference type="EMBL" id="OGY52736.1"/>
    </source>
</evidence>
<reference evidence="3 4" key="1">
    <citation type="journal article" date="2016" name="Nat. Commun.">
        <title>Thousands of microbial genomes shed light on interconnected biogeochemical processes in an aquifer system.</title>
        <authorList>
            <person name="Anantharaman K."/>
            <person name="Brown C.T."/>
            <person name="Hug L.A."/>
            <person name="Sharon I."/>
            <person name="Castelle C.J."/>
            <person name="Probst A.J."/>
            <person name="Thomas B.C."/>
            <person name="Singh A."/>
            <person name="Wilkins M.J."/>
            <person name="Karaoz U."/>
            <person name="Brodie E.L."/>
            <person name="Williams K.H."/>
            <person name="Hubbard S.S."/>
            <person name="Banfield J.F."/>
        </authorList>
    </citation>
    <scope>NUCLEOTIDE SEQUENCE [LARGE SCALE GENOMIC DNA]</scope>
</reference>
<evidence type="ECO:0000313" key="4">
    <source>
        <dbReference type="Proteomes" id="UP000178501"/>
    </source>
</evidence>
<gene>
    <name evidence="3" type="ORF">A3J65_01705</name>
</gene>
<organism evidence="3 4">
    <name type="scientific">Candidatus Buchananbacteria bacterium RIFCSPHIGHO2_02_FULL_45_11b</name>
    <dbReference type="NCBI Taxonomy" id="1797541"/>
    <lineage>
        <taxon>Bacteria</taxon>
        <taxon>Candidatus Buchananiibacteriota</taxon>
    </lineage>
</organism>
<feature type="region of interest" description="Disordered" evidence="1">
    <location>
        <begin position="32"/>
        <end position="66"/>
    </location>
</feature>
<evidence type="ECO:0000256" key="1">
    <source>
        <dbReference type="SAM" id="MobiDB-lite"/>
    </source>
</evidence>
<dbReference type="Proteomes" id="UP000178501">
    <property type="component" value="Unassembled WGS sequence"/>
</dbReference>
<feature type="compositionally biased region" description="Basic residues" evidence="1">
    <location>
        <begin position="33"/>
        <end position="48"/>
    </location>
</feature>
<keyword evidence="2" id="KW-0472">Membrane</keyword>
<keyword evidence="2" id="KW-0812">Transmembrane</keyword>
<sequence>MYLLVPIFGWLNLAVIILYHLTLNLASQAKNFTTKRKNRRRKRMPIRYHRQDRQEALQRVKEEETQSEVDEVIVELQNPPLPLFDEDGFLIDYDYDSDLLPPLPPPPLDLLGLDFI</sequence>
<keyword evidence="2" id="KW-1133">Transmembrane helix</keyword>
<name>A0A1G1YLP1_9BACT</name>
<dbReference type="EMBL" id="MHIK01000002">
    <property type="protein sequence ID" value="OGY52736.1"/>
    <property type="molecule type" value="Genomic_DNA"/>
</dbReference>